<organism evidence="9">
    <name type="scientific">uncultured spirochete</name>
    <dbReference type="NCBI Taxonomy" id="156406"/>
    <lineage>
        <taxon>Bacteria</taxon>
        <taxon>Pseudomonadati</taxon>
        <taxon>Spirochaetota</taxon>
        <taxon>Spirochaetia</taxon>
        <taxon>Spirochaetales</taxon>
        <taxon>environmental samples</taxon>
    </lineage>
</organism>
<accession>A0A3P3XLU4</accession>
<evidence type="ECO:0000256" key="6">
    <source>
        <dbReference type="ARBA" id="ARBA00023136"/>
    </source>
</evidence>
<dbReference type="SUPFAM" id="SSF161098">
    <property type="entry name" value="MetI-like"/>
    <property type="match status" value="1"/>
</dbReference>
<feature type="transmembrane region" description="Helical" evidence="7">
    <location>
        <begin position="246"/>
        <end position="265"/>
    </location>
</feature>
<evidence type="ECO:0000313" key="9">
    <source>
        <dbReference type="EMBL" id="SLM15212.1"/>
    </source>
</evidence>
<dbReference type="EMBL" id="FWDM01000035">
    <property type="protein sequence ID" value="SLM15212.1"/>
    <property type="molecule type" value="Genomic_DNA"/>
</dbReference>
<dbReference type="PROSITE" id="PS50928">
    <property type="entry name" value="ABC_TM1"/>
    <property type="match status" value="1"/>
</dbReference>
<feature type="transmembrane region" description="Helical" evidence="7">
    <location>
        <begin position="81"/>
        <end position="103"/>
    </location>
</feature>
<evidence type="ECO:0000259" key="8">
    <source>
        <dbReference type="PROSITE" id="PS50928"/>
    </source>
</evidence>
<gene>
    <name evidence="9" type="ORF">SPIROBIBN47_400020</name>
</gene>
<dbReference type="AlphaFoldDB" id="A0A3P3XLU4"/>
<keyword evidence="5 7" id="KW-1133">Transmembrane helix</keyword>
<feature type="transmembrane region" description="Helical" evidence="7">
    <location>
        <begin position="115"/>
        <end position="136"/>
    </location>
</feature>
<evidence type="ECO:0000256" key="4">
    <source>
        <dbReference type="ARBA" id="ARBA00022692"/>
    </source>
</evidence>
<feature type="domain" description="ABC transmembrane type-1" evidence="8">
    <location>
        <begin position="77"/>
        <end position="267"/>
    </location>
</feature>
<feature type="transmembrane region" description="Helical" evidence="7">
    <location>
        <begin position="148"/>
        <end position="168"/>
    </location>
</feature>
<evidence type="ECO:0000256" key="5">
    <source>
        <dbReference type="ARBA" id="ARBA00022989"/>
    </source>
</evidence>
<name>A0A3P3XLU4_9SPIR</name>
<evidence type="ECO:0000256" key="3">
    <source>
        <dbReference type="ARBA" id="ARBA00022475"/>
    </source>
</evidence>
<protein>
    <submittedName>
        <fullName evidence="9">Carbohydrate ABC transporter membrane protein 2, CUT1 family</fullName>
    </submittedName>
</protein>
<evidence type="ECO:0000256" key="2">
    <source>
        <dbReference type="ARBA" id="ARBA00022448"/>
    </source>
</evidence>
<reference evidence="9" key="1">
    <citation type="submission" date="2017-02" db="EMBL/GenBank/DDBJ databases">
        <authorList>
            <person name="Regsiter A."/>
            <person name="William W."/>
        </authorList>
    </citation>
    <scope>NUCLEOTIDE SEQUENCE</scope>
    <source>
        <strain evidence="9">Bib</strain>
    </source>
</reference>
<feature type="transmembrane region" description="Helical" evidence="7">
    <location>
        <begin position="189"/>
        <end position="211"/>
    </location>
</feature>
<keyword evidence="3" id="KW-1003">Cell membrane</keyword>
<keyword evidence="2 7" id="KW-0813">Transport</keyword>
<dbReference type="Gene3D" id="1.10.3720.10">
    <property type="entry name" value="MetI-like"/>
    <property type="match status" value="1"/>
</dbReference>
<dbReference type="PANTHER" id="PTHR32243">
    <property type="entry name" value="MALTOSE TRANSPORT SYSTEM PERMEASE-RELATED"/>
    <property type="match status" value="1"/>
</dbReference>
<evidence type="ECO:0000256" key="1">
    <source>
        <dbReference type="ARBA" id="ARBA00004651"/>
    </source>
</evidence>
<dbReference type="Pfam" id="PF00528">
    <property type="entry name" value="BPD_transp_1"/>
    <property type="match status" value="1"/>
</dbReference>
<dbReference type="PANTHER" id="PTHR32243:SF18">
    <property type="entry name" value="INNER MEMBRANE ABC TRANSPORTER PERMEASE PROTEIN YCJP"/>
    <property type="match status" value="1"/>
</dbReference>
<sequence length="282" mass="30869">MMKSLLKKRTRKIILNTIIAIVAFLVLAIELYPIVITVINGFRRDINILSGQPFQLKQLTLRSYELVLKNAGFRLGMQNSIIVGLLSTAISVLIGAMASYGIARFHFKGRNGLAYSFLVFRMLPQISLVISLYLMFSAVGLRDTISGITLAHTSFNVPYVIWLLLPFFTAVDKAYEEAAMVDGCTRQGVFFKIFLPIVAPGLVVAAVFAFLNSWNEFMYALILTGVKAKTAPIAINGLLGGETLTWGQACAAGTIMLVPVFIFTLGMQKFLIRGITTGGVKG</sequence>
<keyword evidence="6 7" id="KW-0472">Membrane</keyword>
<dbReference type="InterPro" id="IPR035906">
    <property type="entry name" value="MetI-like_sf"/>
</dbReference>
<keyword evidence="4 7" id="KW-0812">Transmembrane</keyword>
<dbReference type="InterPro" id="IPR000515">
    <property type="entry name" value="MetI-like"/>
</dbReference>
<evidence type="ECO:0000256" key="7">
    <source>
        <dbReference type="RuleBase" id="RU363032"/>
    </source>
</evidence>
<comment type="similarity">
    <text evidence="7">Belongs to the binding-protein-dependent transport system permease family.</text>
</comment>
<comment type="subcellular location">
    <subcellularLocation>
        <location evidence="1 7">Cell membrane</location>
        <topology evidence="1 7">Multi-pass membrane protein</topology>
    </subcellularLocation>
</comment>
<proteinExistence type="inferred from homology"/>
<dbReference type="GO" id="GO:0055085">
    <property type="term" value="P:transmembrane transport"/>
    <property type="evidence" value="ECO:0007669"/>
    <property type="project" value="InterPro"/>
</dbReference>
<dbReference type="InterPro" id="IPR050901">
    <property type="entry name" value="BP-dep_ABC_trans_perm"/>
</dbReference>
<dbReference type="CDD" id="cd06261">
    <property type="entry name" value="TM_PBP2"/>
    <property type="match status" value="1"/>
</dbReference>
<feature type="transmembrane region" description="Helical" evidence="7">
    <location>
        <begin position="12"/>
        <end position="35"/>
    </location>
</feature>
<dbReference type="GO" id="GO:0005886">
    <property type="term" value="C:plasma membrane"/>
    <property type="evidence" value="ECO:0007669"/>
    <property type="project" value="UniProtKB-SubCell"/>
</dbReference>